<feature type="region of interest" description="Disordered" evidence="1">
    <location>
        <begin position="221"/>
        <end position="242"/>
    </location>
</feature>
<dbReference type="AlphaFoldDB" id="A0AAE2BNP7"/>
<dbReference type="Proteomes" id="UP001289374">
    <property type="component" value="Unassembled WGS sequence"/>
</dbReference>
<evidence type="ECO:0000313" key="4">
    <source>
        <dbReference type="Proteomes" id="UP001289374"/>
    </source>
</evidence>
<sequence length="242" mass="26954">MLQETNEISPAFIIWNKAAGSCSSNLMLILTTSSVPLIIKHVVPFRKTKFGRGKIELYFCFKGESICLVSRFHMIYFILRQQKHDQNLRMLFAVAGNSFGWGVGVGIMYMMSAGKAEISRLNCAMDETTKIVQELKAEITSRKTASLSGNEAETNKRQTEDGPLFTKPDIKSKYKIKAFGPSLMEEGECAINVLTAEQRPEVLEMDQLEAELESELQKLPWCATTSSGSEGRPDISEASLIP</sequence>
<dbReference type="PANTHER" id="PTHR33476">
    <property type="entry name" value="EMB|CAB62613.1"/>
    <property type="match status" value="1"/>
</dbReference>
<gene>
    <name evidence="3" type="ORF">Sango_1995500</name>
</gene>
<keyword evidence="2" id="KW-0812">Transmembrane</keyword>
<reference evidence="3" key="2">
    <citation type="journal article" date="2024" name="Plant">
        <title>Genomic evolution and insights into agronomic trait innovations of Sesamum species.</title>
        <authorList>
            <person name="Miao H."/>
            <person name="Wang L."/>
            <person name="Qu L."/>
            <person name="Liu H."/>
            <person name="Sun Y."/>
            <person name="Le M."/>
            <person name="Wang Q."/>
            <person name="Wei S."/>
            <person name="Zheng Y."/>
            <person name="Lin W."/>
            <person name="Duan Y."/>
            <person name="Cao H."/>
            <person name="Xiong S."/>
            <person name="Wang X."/>
            <person name="Wei L."/>
            <person name="Li C."/>
            <person name="Ma Q."/>
            <person name="Ju M."/>
            <person name="Zhao R."/>
            <person name="Li G."/>
            <person name="Mu C."/>
            <person name="Tian Q."/>
            <person name="Mei H."/>
            <person name="Zhang T."/>
            <person name="Gao T."/>
            <person name="Zhang H."/>
        </authorList>
    </citation>
    <scope>NUCLEOTIDE SEQUENCE</scope>
    <source>
        <strain evidence="3">K16</strain>
    </source>
</reference>
<keyword evidence="4" id="KW-1185">Reference proteome</keyword>
<keyword evidence="2" id="KW-1133">Transmembrane helix</keyword>
<feature type="transmembrane region" description="Helical" evidence="2">
    <location>
        <begin position="91"/>
        <end position="111"/>
    </location>
</feature>
<dbReference type="InterPro" id="IPR040348">
    <property type="entry name" value="POLAR-like"/>
</dbReference>
<proteinExistence type="predicted"/>
<comment type="caution">
    <text evidence="3">The sequence shown here is derived from an EMBL/GenBank/DDBJ whole genome shotgun (WGS) entry which is preliminary data.</text>
</comment>
<feature type="region of interest" description="Disordered" evidence="1">
    <location>
        <begin position="143"/>
        <end position="164"/>
    </location>
</feature>
<dbReference type="EMBL" id="JACGWL010000011">
    <property type="protein sequence ID" value="KAK4392177.1"/>
    <property type="molecule type" value="Genomic_DNA"/>
</dbReference>
<protein>
    <submittedName>
        <fullName evidence="3">Uncharacterized protein</fullName>
    </submittedName>
</protein>
<dbReference type="GO" id="GO:0008356">
    <property type="term" value="P:asymmetric cell division"/>
    <property type="evidence" value="ECO:0007669"/>
    <property type="project" value="InterPro"/>
</dbReference>
<evidence type="ECO:0000313" key="3">
    <source>
        <dbReference type="EMBL" id="KAK4392177.1"/>
    </source>
</evidence>
<evidence type="ECO:0000256" key="1">
    <source>
        <dbReference type="SAM" id="MobiDB-lite"/>
    </source>
</evidence>
<keyword evidence="2" id="KW-0472">Membrane</keyword>
<evidence type="ECO:0000256" key="2">
    <source>
        <dbReference type="SAM" id="Phobius"/>
    </source>
</evidence>
<organism evidence="3 4">
    <name type="scientific">Sesamum angolense</name>
    <dbReference type="NCBI Taxonomy" id="2727404"/>
    <lineage>
        <taxon>Eukaryota</taxon>
        <taxon>Viridiplantae</taxon>
        <taxon>Streptophyta</taxon>
        <taxon>Embryophyta</taxon>
        <taxon>Tracheophyta</taxon>
        <taxon>Spermatophyta</taxon>
        <taxon>Magnoliopsida</taxon>
        <taxon>eudicotyledons</taxon>
        <taxon>Gunneridae</taxon>
        <taxon>Pentapetalae</taxon>
        <taxon>asterids</taxon>
        <taxon>lamiids</taxon>
        <taxon>Lamiales</taxon>
        <taxon>Pedaliaceae</taxon>
        <taxon>Sesamum</taxon>
    </lineage>
</organism>
<dbReference type="PANTHER" id="PTHR33476:SF4">
    <property type="entry name" value="POLAR LOCALIZATION DURING ASYMMETRIC DIVISION AND PROTEIN"/>
    <property type="match status" value="1"/>
</dbReference>
<feature type="compositionally biased region" description="Polar residues" evidence="1">
    <location>
        <begin position="143"/>
        <end position="152"/>
    </location>
</feature>
<name>A0AAE2BNP7_9LAMI</name>
<reference evidence="3" key="1">
    <citation type="submission" date="2020-06" db="EMBL/GenBank/DDBJ databases">
        <authorList>
            <person name="Li T."/>
            <person name="Hu X."/>
            <person name="Zhang T."/>
            <person name="Song X."/>
            <person name="Zhang H."/>
            <person name="Dai N."/>
            <person name="Sheng W."/>
            <person name="Hou X."/>
            <person name="Wei L."/>
        </authorList>
    </citation>
    <scope>NUCLEOTIDE SEQUENCE</scope>
    <source>
        <strain evidence="3">K16</strain>
        <tissue evidence="3">Leaf</tissue>
    </source>
</reference>
<accession>A0AAE2BNP7</accession>